<evidence type="ECO:0000256" key="5">
    <source>
        <dbReference type="ARBA" id="ARBA00022771"/>
    </source>
</evidence>
<evidence type="ECO:0000256" key="8">
    <source>
        <dbReference type="ARBA" id="ARBA00023163"/>
    </source>
</evidence>
<reference evidence="12" key="1">
    <citation type="journal article" date="2019" name="Science">
        <title>Mutation of a bHLH transcription factor allowed almond domestication.</title>
        <authorList>
            <person name="Sanchez-Perez R."/>
            <person name="Pavan S."/>
            <person name="Mazzeo R."/>
            <person name="Moldovan C."/>
            <person name="Aiese Cigliano R."/>
            <person name="Del Cueto J."/>
            <person name="Ricciardi F."/>
            <person name="Lotti C."/>
            <person name="Ricciardi L."/>
            <person name="Dicenta F."/>
            <person name="Lopez-Marques R.L."/>
            <person name="Lindberg Moller B."/>
        </authorList>
    </citation>
    <scope>NUCLEOTIDE SEQUENCE</scope>
</reference>
<name>A0A4Y1R7Y2_PRUDU</name>
<dbReference type="InterPro" id="IPR013178">
    <property type="entry name" value="Histone_AcTrfase_Rtt109/CBP"/>
</dbReference>
<dbReference type="InterPro" id="IPR031162">
    <property type="entry name" value="CBP_P300_HAT"/>
</dbReference>
<keyword evidence="8" id="KW-0804">Transcription</keyword>
<gene>
    <name evidence="12" type="ORF">Prudu_010044</name>
</gene>
<dbReference type="GO" id="GO:0031490">
    <property type="term" value="F:chromatin DNA binding"/>
    <property type="evidence" value="ECO:0007669"/>
    <property type="project" value="TreeGrafter"/>
</dbReference>
<comment type="subcellular location">
    <subcellularLocation>
        <location evidence="1">Nucleus</location>
    </subcellularLocation>
</comment>
<evidence type="ECO:0000313" key="12">
    <source>
        <dbReference type="EMBL" id="BBH00126.1"/>
    </source>
</evidence>
<keyword evidence="3 12" id="KW-0808">Transferase</keyword>
<feature type="region of interest" description="Disordered" evidence="10">
    <location>
        <begin position="362"/>
        <end position="388"/>
    </location>
</feature>
<dbReference type="PANTHER" id="PTHR13808">
    <property type="entry name" value="CBP/P300-RELATED"/>
    <property type="match status" value="1"/>
</dbReference>
<feature type="region of interest" description="Disordered" evidence="10">
    <location>
        <begin position="250"/>
        <end position="288"/>
    </location>
</feature>
<dbReference type="GO" id="GO:0045944">
    <property type="term" value="P:positive regulation of transcription by RNA polymerase II"/>
    <property type="evidence" value="ECO:0007669"/>
    <property type="project" value="TreeGrafter"/>
</dbReference>
<feature type="compositionally biased region" description="Polar residues" evidence="10">
    <location>
        <begin position="270"/>
        <end position="284"/>
    </location>
</feature>
<dbReference type="PROSITE" id="PS51727">
    <property type="entry name" value="CBP_P300_HAT"/>
    <property type="match status" value="1"/>
</dbReference>
<dbReference type="GO" id="GO:0004402">
    <property type="term" value="F:histone acetyltransferase activity"/>
    <property type="evidence" value="ECO:0007669"/>
    <property type="project" value="InterPro"/>
</dbReference>
<dbReference type="Gene3D" id="3.30.40.10">
    <property type="entry name" value="Zinc/RING finger domain, C3HC4 (zinc finger)"/>
    <property type="match status" value="1"/>
</dbReference>
<dbReference type="GO" id="GO:0008270">
    <property type="term" value="F:zinc ion binding"/>
    <property type="evidence" value="ECO:0007669"/>
    <property type="project" value="UniProtKB-KW"/>
</dbReference>
<dbReference type="PANTHER" id="PTHR13808:SF53">
    <property type="entry name" value="HISTONE ACETYLTRANSFERASE HAC2"/>
    <property type="match status" value="1"/>
</dbReference>
<organism evidence="12">
    <name type="scientific">Prunus dulcis</name>
    <name type="common">Almond</name>
    <name type="synonym">Amygdalus dulcis</name>
    <dbReference type="NCBI Taxonomy" id="3755"/>
    <lineage>
        <taxon>Eukaryota</taxon>
        <taxon>Viridiplantae</taxon>
        <taxon>Streptophyta</taxon>
        <taxon>Embryophyta</taxon>
        <taxon>Tracheophyta</taxon>
        <taxon>Spermatophyta</taxon>
        <taxon>Magnoliopsida</taxon>
        <taxon>eudicotyledons</taxon>
        <taxon>Gunneridae</taxon>
        <taxon>Pentapetalae</taxon>
        <taxon>rosids</taxon>
        <taxon>fabids</taxon>
        <taxon>Rosales</taxon>
        <taxon>Rosaceae</taxon>
        <taxon>Amygdaloideae</taxon>
        <taxon>Amygdaleae</taxon>
        <taxon>Prunus</taxon>
    </lineage>
</organism>
<dbReference type="EC" id="2.3.1.48" evidence="2"/>
<dbReference type="SUPFAM" id="SSF57903">
    <property type="entry name" value="FYVE/PHD zinc finger"/>
    <property type="match status" value="1"/>
</dbReference>
<keyword evidence="7" id="KW-0805">Transcription regulation</keyword>
<dbReference type="GO" id="GO:0003713">
    <property type="term" value="F:transcription coactivator activity"/>
    <property type="evidence" value="ECO:0007669"/>
    <property type="project" value="TreeGrafter"/>
</dbReference>
<accession>A0A4Y1R7Y2</accession>
<dbReference type="InterPro" id="IPR011011">
    <property type="entry name" value="Znf_FYVE_PHD"/>
</dbReference>
<keyword evidence="5" id="KW-0863">Zinc-finger</keyword>
<evidence type="ECO:0000256" key="2">
    <source>
        <dbReference type="ARBA" id="ARBA00013184"/>
    </source>
</evidence>
<dbReference type="GO" id="GO:0005634">
    <property type="term" value="C:nucleus"/>
    <property type="evidence" value="ECO:0007669"/>
    <property type="project" value="UniProtKB-SubCell"/>
</dbReference>
<evidence type="ECO:0000256" key="9">
    <source>
        <dbReference type="ARBA" id="ARBA00023242"/>
    </source>
</evidence>
<protein>
    <recommendedName>
        <fullName evidence="2">histone acetyltransferase</fullName>
        <ecNumber evidence="2">2.3.1.48</ecNumber>
    </recommendedName>
</protein>
<evidence type="ECO:0000256" key="6">
    <source>
        <dbReference type="ARBA" id="ARBA00022833"/>
    </source>
</evidence>
<feature type="domain" description="CBP/p300-type HAT" evidence="11">
    <location>
        <begin position="779"/>
        <end position="1120"/>
    </location>
</feature>
<evidence type="ECO:0000256" key="4">
    <source>
        <dbReference type="ARBA" id="ARBA00022723"/>
    </source>
</evidence>
<dbReference type="InterPro" id="IPR013083">
    <property type="entry name" value="Znf_RING/FYVE/PHD"/>
</dbReference>
<dbReference type="GO" id="GO:0005667">
    <property type="term" value="C:transcription regulator complex"/>
    <property type="evidence" value="ECO:0007669"/>
    <property type="project" value="TreeGrafter"/>
</dbReference>
<dbReference type="GO" id="GO:0000123">
    <property type="term" value="C:histone acetyltransferase complex"/>
    <property type="evidence" value="ECO:0007669"/>
    <property type="project" value="TreeGrafter"/>
</dbReference>
<feature type="compositionally biased region" description="Polar residues" evidence="10">
    <location>
        <begin position="479"/>
        <end position="491"/>
    </location>
</feature>
<proteinExistence type="predicted"/>
<keyword evidence="4" id="KW-0479">Metal-binding</keyword>
<sequence length="1166" mass="130075">MDEEYVNEETLSHRLQILLQHKLYDANSNEQVGLPLCTPMPTSGLPHGFCDSGAAETPSNCLSGTSKYDSIGHNAFIANNADHINLIKGSPFNGYKQGYANRFIASNELDMSFSSGLMQVASEIFLPLEDASASITAYSNANEFSVIGGFDDGRFAPQGNLNYSSDISFDCHVQQQHLDHGGLGNAQSMVFPSAMDEFSAVSSSNLLISQHIPIEVPQVSNILPGRIFSKEISTLEDIVQSCSLIMKSQHNQNRPHPSYLQPRVPPEQSHAAQQCASDGPSSGNIEDILPSSKRLKMENKNGSFHLLAPSVVQHCAPEGLSYLQHQSESPLSINSEDTVQSCSRMIKSQHNQKRPLCPYLRPQVPPEHSHGAQEYASDGPSSGNIEDILPSSKRLKMENKNESSHLLAPSVIQHCAHEGLPYLQHQSESPLSINSEDIVQSCSQMIKSQHNQKRPLHPYLQPRVPPGQSNGAQEYASDEPSSGNIEDMSPSSKRLKMENINENSHLLAPSVVQPCAPKGLSYLQQQSKSPVSINSEVTHVEIEPAKNSIPDSTGISGVRKCDSDNINKLDSESVPLPSVGVFICHQMEQLDPTSTSEIIDNVKEVPGGMESKSLSLLSEELSVEFKEGEVRTELIQTEPIPDSDLKEVIKPQNPETKGTLLTEIYTEKQIKEHLSSLGQSIDQSIVTEERENSEKESRGGNISFRGIHISKAKLSKKKNDEETEESWVQCDKCNVWQHQICALFNDKSALEGKAECICLKCLSKETECGELKNLSNNAVFSAKDLPTTMLSDHIEQRLFRRLKQEREERAKVEGKEFFEVPGTKDFVVSVVPGVEDLVVRVVLSVQKTLKVKQKFLDLFHDENYPAEFPYISKVILLFQRIEGPETKTVNGEALRTYQSMIKKAANEKIVVSFTNLYDRFFIPTGECNSKVTAARLPYFDGDYWSATAEDVIRNIEKERMTDSKKKAKKTITKRTLKAMGHNSPSDGSTKDILLMQKLGQTILPNKEDFIIVDMQYVCSTAMKQSYLGTLVLQCHEAERKSYGRDMHISVNMEQHVLSQVMVENVLSDTKDEDVISNSRLLENRHTFLSLCEKNHYQFDTLRRAKYSSIMILHHLRNATVLTAGTRAVFAIRMLWLLRAGYVRSAQSLVFVQHAIKRKEVLVTFIS</sequence>
<feature type="region of interest" description="Disordered" evidence="10">
    <location>
        <begin position="445"/>
        <end position="491"/>
    </location>
</feature>
<evidence type="ECO:0000256" key="1">
    <source>
        <dbReference type="ARBA" id="ARBA00004123"/>
    </source>
</evidence>
<keyword evidence="6" id="KW-0862">Zinc</keyword>
<evidence type="ECO:0000259" key="11">
    <source>
        <dbReference type="PROSITE" id="PS51727"/>
    </source>
</evidence>
<evidence type="ECO:0000256" key="7">
    <source>
        <dbReference type="ARBA" id="ARBA00023015"/>
    </source>
</evidence>
<keyword evidence="9" id="KW-0539">Nucleus</keyword>
<evidence type="ECO:0000256" key="10">
    <source>
        <dbReference type="SAM" id="MobiDB-lite"/>
    </source>
</evidence>
<dbReference type="EMBL" id="AP019299">
    <property type="protein sequence ID" value="BBH00126.1"/>
    <property type="molecule type" value="Genomic_DNA"/>
</dbReference>
<dbReference type="AlphaFoldDB" id="A0A4Y1R7Y2"/>
<dbReference type="SMART" id="SM01250">
    <property type="entry name" value="KAT11"/>
    <property type="match status" value="1"/>
</dbReference>
<evidence type="ECO:0000256" key="3">
    <source>
        <dbReference type="ARBA" id="ARBA00022679"/>
    </source>
</evidence>